<reference evidence="1" key="1">
    <citation type="submission" date="2021-02" db="EMBL/GenBank/DDBJ databases">
        <authorList>
            <person name="Palmer J.M."/>
        </authorList>
    </citation>
    <scope>NUCLEOTIDE SEQUENCE</scope>
    <source>
        <strain evidence="1">SCRP734</strain>
    </source>
</reference>
<accession>A0A8T1W5B0</accession>
<evidence type="ECO:0000313" key="2">
    <source>
        <dbReference type="Proteomes" id="UP000694044"/>
    </source>
</evidence>
<dbReference type="EMBL" id="JAGDFM010000058">
    <property type="protein sequence ID" value="KAG7388575.1"/>
    <property type="molecule type" value="Genomic_DNA"/>
</dbReference>
<protein>
    <submittedName>
        <fullName evidence="1">Uncharacterized protein</fullName>
    </submittedName>
</protein>
<keyword evidence="2" id="KW-1185">Reference proteome</keyword>
<dbReference type="Proteomes" id="UP000694044">
    <property type="component" value="Unassembled WGS sequence"/>
</dbReference>
<comment type="caution">
    <text evidence="1">The sequence shown here is derived from an EMBL/GenBank/DDBJ whole genome shotgun (WGS) entry which is preliminary data.</text>
</comment>
<name>A0A8T1W5B0_9STRA</name>
<organism evidence="1 2">
    <name type="scientific">Phytophthora pseudosyringae</name>
    <dbReference type="NCBI Taxonomy" id="221518"/>
    <lineage>
        <taxon>Eukaryota</taxon>
        <taxon>Sar</taxon>
        <taxon>Stramenopiles</taxon>
        <taxon>Oomycota</taxon>
        <taxon>Peronosporomycetes</taxon>
        <taxon>Peronosporales</taxon>
        <taxon>Peronosporaceae</taxon>
        <taxon>Phytophthora</taxon>
    </lineage>
</organism>
<gene>
    <name evidence="1" type="ORF">PHYPSEUDO_012212</name>
</gene>
<dbReference type="AlphaFoldDB" id="A0A8T1W5B0"/>
<dbReference type="OrthoDB" id="92463at2759"/>
<sequence length="99" mass="11020">MVPHLVFNAERGVDALLKHWLCVSLRFEHVEVELDGMKKGPASSLFAITSSVISTTDTLTPMLQLCGSVEDVSRVFESALISPNFQWRARAWARSLFLG</sequence>
<proteinExistence type="predicted"/>
<evidence type="ECO:0000313" key="1">
    <source>
        <dbReference type="EMBL" id="KAG7388575.1"/>
    </source>
</evidence>